<organism evidence="1 2">
    <name type="scientific">Streptomyces nojiriensis</name>
    <dbReference type="NCBI Taxonomy" id="66374"/>
    <lineage>
        <taxon>Bacteria</taxon>
        <taxon>Bacillati</taxon>
        <taxon>Actinomycetota</taxon>
        <taxon>Actinomycetes</taxon>
        <taxon>Kitasatosporales</taxon>
        <taxon>Streptomycetaceae</taxon>
        <taxon>Streptomyces</taxon>
    </lineage>
</organism>
<name>A0ABQ3SKF1_9ACTN</name>
<evidence type="ECO:0000313" key="2">
    <source>
        <dbReference type="Proteomes" id="UP000613974"/>
    </source>
</evidence>
<keyword evidence="2" id="KW-1185">Reference proteome</keyword>
<protein>
    <submittedName>
        <fullName evidence="1">Uncharacterized protein</fullName>
    </submittedName>
</protein>
<sequence>MLAGTTPVLVHNASCGFIPGSIPDAAAIDRGSLVKLREKQLEKALKSVGEDPRGFKADWVGKNMVSRFDAMRDGDSRIILVSKDGRILVPTYYKYQP</sequence>
<dbReference type="Proteomes" id="UP000613974">
    <property type="component" value="Unassembled WGS sequence"/>
</dbReference>
<dbReference type="EMBL" id="BNEC01000003">
    <property type="protein sequence ID" value="GHI68618.1"/>
    <property type="molecule type" value="Genomic_DNA"/>
</dbReference>
<evidence type="ECO:0000313" key="1">
    <source>
        <dbReference type="EMBL" id="GHI68618.1"/>
    </source>
</evidence>
<dbReference type="RefSeq" id="WP_189746297.1">
    <property type="nucleotide sequence ID" value="NZ_BMRL01000021.1"/>
</dbReference>
<proteinExistence type="predicted"/>
<comment type="caution">
    <text evidence="1">The sequence shown here is derived from an EMBL/GenBank/DDBJ whole genome shotgun (WGS) entry which is preliminary data.</text>
</comment>
<gene>
    <name evidence="1" type="ORF">Snoj_25360</name>
</gene>
<reference evidence="2" key="1">
    <citation type="submission" date="2023-07" db="EMBL/GenBank/DDBJ databases">
        <title>Whole genome shotgun sequence of Streptomyces nojiriensis NBRC 13794.</title>
        <authorList>
            <person name="Komaki H."/>
            <person name="Tamura T."/>
        </authorList>
    </citation>
    <scope>NUCLEOTIDE SEQUENCE [LARGE SCALE GENOMIC DNA]</scope>
    <source>
        <strain evidence="2">NBRC 13794</strain>
    </source>
</reference>
<dbReference type="GeneID" id="95594898"/>
<accession>A0ABQ3SKF1</accession>